<reference evidence="2 3" key="1">
    <citation type="submission" date="2024-04" db="EMBL/GenBank/DDBJ databases">
        <authorList>
            <person name="Waldvogel A.-M."/>
            <person name="Schoenle A."/>
        </authorList>
    </citation>
    <scope>NUCLEOTIDE SEQUENCE [LARGE SCALE GENOMIC DNA]</scope>
</reference>
<protein>
    <submittedName>
        <fullName evidence="2">Uncharacterized protein</fullName>
    </submittedName>
</protein>
<dbReference type="AlphaFoldDB" id="A0AAV2K7A6"/>
<evidence type="ECO:0000256" key="1">
    <source>
        <dbReference type="SAM" id="MobiDB-lite"/>
    </source>
</evidence>
<evidence type="ECO:0000313" key="2">
    <source>
        <dbReference type="EMBL" id="CAL1583497.1"/>
    </source>
</evidence>
<dbReference type="EMBL" id="OZ035838">
    <property type="protein sequence ID" value="CAL1583497.1"/>
    <property type="molecule type" value="Genomic_DNA"/>
</dbReference>
<keyword evidence="3" id="KW-1185">Reference proteome</keyword>
<proteinExistence type="predicted"/>
<gene>
    <name evidence="2" type="ORF">KC01_LOCUS13961</name>
</gene>
<evidence type="ECO:0000313" key="3">
    <source>
        <dbReference type="Proteomes" id="UP001497482"/>
    </source>
</evidence>
<name>A0AAV2K7A6_KNICA</name>
<dbReference type="Proteomes" id="UP001497482">
    <property type="component" value="Chromosome 16"/>
</dbReference>
<accession>A0AAV2K7A6</accession>
<feature type="compositionally biased region" description="Basic and acidic residues" evidence="1">
    <location>
        <begin position="62"/>
        <end position="75"/>
    </location>
</feature>
<sequence length="83" mass="9039">MQSTVVCTVCSSGERTAGAVGWAETGEARSDPRHRGAAAVMAEMHGLRVTALRLCQTPKAKTRAERRGNRRESRGGRRMATQR</sequence>
<organism evidence="2 3">
    <name type="scientific">Knipowitschia caucasica</name>
    <name type="common">Caucasian dwarf goby</name>
    <name type="synonym">Pomatoschistus caucasicus</name>
    <dbReference type="NCBI Taxonomy" id="637954"/>
    <lineage>
        <taxon>Eukaryota</taxon>
        <taxon>Metazoa</taxon>
        <taxon>Chordata</taxon>
        <taxon>Craniata</taxon>
        <taxon>Vertebrata</taxon>
        <taxon>Euteleostomi</taxon>
        <taxon>Actinopterygii</taxon>
        <taxon>Neopterygii</taxon>
        <taxon>Teleostei</taxon>
        <taxon>Neoteleostei</taxon>
        <taxon>Acanthomorphata</taxon>
        <taxon>Gobiaria</taxon>
        <taxon>Gobiiformes</taxon>
        <taxon>Gobioidei</taxon>
        <taxon>Gobiidae</taxon>
        <taxon>Gobiinae</taxon>
        <taxon>Knipowitschia</taxon>
    </lineage>
</organism>
<feature type="region of interest" description="Disordered" evidence="1">
    <location>
        <begin position="58"/>
        <end position="83"/>
    </location>
</feature>